<keyword evidence="5" id="KW-1185">Reference proteome</keyword>
<comment type="caution">
    <text evidence="4">The sequence shown here is derived from an EMBL/GenBank/DDBJ whole genome shotgun (WGS) entry which is preliminary data.</text>
</comment>
<dbReference type="GO" id="GO:0008843">
    <property type="term" value="F:endochitinase activity"/>
    <property type="evidence" value="ECO:0007669"/>
    <property type="project" value="UniProtKB-EC"/>
</dbReference>
<comment type="similarity">
    <text evidence="1">Belongs to the glycosyl hydrolase 18 family. Chitinase class V subfamily.</text>
</comment>
<reference evidence="4 5" key="2">
    <citation type="submission" date="2015-05" db="EMBL/GenBank/DDBJ databases">
        <authorList>
            <person name="Morales-Cruz A."/>
            <person name="Amrine K.C."/>
            <person name="Cantu D."/>
        </authorList>
    </citation>
    <scope>NUCLEOTIDE SEQUENCE [LARGE SCALE GENOMIC DNA]</scope>
    <source>
        <strain evidence="4">DA912</strain>
    </source>
</reference>
<dbReference type="InterPro" id="IPR050314">
    <property type="entry name" value="Glycosyl_Hydrlase_18"/>
</dbReference>
<evidence type="ECO:0000259" key="3">
    <source>
        <dbReference type="PROSITE" id="PS51910"/>
    </source>
</evidence>
<evidence type="ECO:0000313" key="5">
    <source>
        <dbReference type="Proteomes" id="UP000034680"/>
    </source>
</evidence>
<dbReference type="AlphaFoldDB" id="A0A0G2FB09"/>
<dbReference type="GO" id="GO:0005576">
    <property type="term" value="C:extracellular region"/>
    <property type="evidence" value="ECO:0007669"/>
    <property type="project" value="TreeGrafter"/>
</dbReference>
<dbReference type="PANTHER" id="PTHR11177:SF378">
    <property type="entry name" value="CHITINASE"/>
    <property type="match status" value="1"/>
</dbReference>
<dbReference type="InterPro" id="IPR001223">
    <property type="entry name" value="Glyco_hydro18_cat"/>
</dbReference>
<dbReference type="Pfam" id="PF00704">
    <property type="entry name" value="Glyco_hydro_18"/>
    <property type="match status" value="1"/>
</dbReference>
<sequence length="361" mass="40413">MYLTGQHDVIPGDETLVNPITHVALAFMRSGLFLDSSRTEWPSDRSVDSARQAFAPGTKILVAIGGWGDTDFSIAARNDTSRRSFAQNVARMVEATGADGVDIDWEYPGGNGEDYKQVPNSEKAWEIDAYPLLLGELRSALGPLSLITAAVPGIERDMIAFRRNVINLEPHLDFFNVMTYDLMNRRDDITKHHSSIAGTRKTIMTYISDGVPPEKINYGLGLYVKWFKVDKGDCDNARTPIGCKTLLLEDPVTGGDLGRAGAFSWHDEVPGELKTSFSRALSNREYDDDEGATYHYDSEEAIWWTFDDPHSIKRKVEQLNRELNVRGTFAWGLGEDAPDFTRLKSLIDAVKNDDRTERDEL</sequence>
<accession>A0A0G2FB09</accession>
<dbReference type="SMART" id="SM00636">
    <property type="entry name" value="Glyco_18"/>
    <property type="match status" value="1"/>
</dbReference>
<evidence type="ECO:0000313" key="4">
    <source>
        <dbReference type="EMBL" id="KKY31356.1"/>
    </source>
</evidence>
<proteinExistence type="inferred from homology"/>
<dbReference type="EC" id="3.2.1.14" evidence="2"/>
<dbReference type="EMBL" id="LCUC01000393">
    <property type="protein sequence ID" value="KKY31356.1"/>
    <property type="molecule type" value="Genomic_DNA"/>
</dbReference>
<dbReference type="InterPro" id="IPR029070">
    <property type="entry name" value="Chitinase_insertion_sf"/>
</dbReference>
<feature type="domain" description="GH18" evidence="3">
    <location>
        <begin position="1"/>
        <end position="353"/>
    </location>
</feature>
<dbReference type="GO" id="GO:0006032">
    <property type="term" value="P:chitin catabolic process"/>
    <property type="evidence" value="ECO:0007669"/>
    <property type="project" value="TreeGrafter"/>
</dbReference>
<dbReference type="Gene3D" id="3.20.20.80">
    <property type="entry name" value="Glycosidases"/>
    <property type="match status" value="1"/>
</dbReference>
<dbReference type="InterPro" id="IPR017853">
    <property type="entry name" value="GH"/>
</dbReference>
<name>A0A0G2FB09_9PEZI</name>
<dbReference type="PROSITE" id="PS51910">
    <property type="entry name" value="GH18_2"/>
    <property type="match status" value="1"/>
</dbReference>
<organism evidence="4 5">
    <name type="scientific">Diaporthe ampelina</name>
    <dbReference type="NCBI Taxonomy" id="1214573"/>
    <lineage>
        <taxon>Eukaryota</taxon>
        <taxon>Fungi</taxon>
        <taxon>Dikarya</taxon>
        <taxon>Ascomycota</taxon>
        <taxon>Pezizomycotina</taxon>
        <taxon>Sordariomycetes</taxon>
        <taxon>Sordariomycetidae</taxon>
        <taxon>Diaporthales</taxon>
        <taxon>Diaporthaceae</taxon>
        <taxon>Diaporthe</taxon>
    </lineage>
</organism>
<evidence type="ECO:0000256" key="2">
    <source>
        <dbReference type="ARBA" id="ARBA00012729"/>
    </source>
</evidence>
<dbReference type="OrthoDB" id="73875at2759"/>
<gene>
    <name evidence="4" type="ORF">UCDDA912_g08700</name>
</gene>
<dbReference type="GO" id="GO:0008061">
    <property type="term" value="F:chitin binding"/>
    <property type="evidence" value="ECO:0007669"/>
    <property type="project" value="InterPro"/>
</dbReference>
<dbReference type="SUPFAM" id="SSF51445">
    <property type="entry name" value="(Trans)glycosidases"/>
    <property type="match status" value="1"/>
</dbReference>
<reference evidence="4 5" key="1">
    <citation type="submission" date="2015-05" db="EMBL/GenBank/DDBJ databases">
        <title>Distinctive expansion of gene families associated with plant cell wall degradation and secondary metabolism in the genomes of grapevine trunk pathogens.</title>
        <authorList>
            <person name="Lawrence D.P."/>
            <person name="Travadon R."/>
            <person name="Rolshausen P.E."/>
            <person name="Baumgartner K."/>
        </authorList>
    </citation>
    <scope>NUCLEOTIDE SEQUENCE [LARGE SCALE GENOMIC DNA]</scope>
    <source>
        <strain evidence="4">DA912</strain>
    </source>
</reference>
<dbReference type="PANTHER" id="PTHR11177">
    <property type="entry name" value="CHITINASE"/>
    <property type="match status" value="1"/>
</dbReference>
<evidence type="ECO:0000256" key="1">
    <source>
        <dbReference type="ARBA" id="ARBA00008682"/>
    </source>
</evidence>
<dbReference type="Gene3D" id="3.10.50.10">
    <property type="match status" value="1"/>
</dbReference>
<dbReference type="GO" id="GO:0005975">
    <property type="term" value="P:carbohydrate metabolic process"/>
    <property type="evidence" value="ECO:0007669"/>
    <property type="project" value="InterPro"/>
</dbReference>
<dbReference type="InterPro" id="IPR011583">
    <property type="entry name" value="Chitinase_II/V-like_cat"/>
</dbReference>
<dbReference type="STRING" id="1214573.A0A0G2FB09"/>
<dbReference type="Proteomes" id="UP000034680">
    <property type="component" value="Unassembled WGS sequence"/>
</dbReference>
<protein>
    <recommendedName>
        <fullName evidence="2">chitinase</fullName>
        <ecNumber evidence="2">3.2.1.14</ecNumber>
    </recommendedName>
</protein>
<keyword evidence="4" id="KW-0378">Hydrolase</keyword>